<feature type="compositionally biased region" description="Basic and acidic residues" evidence="2">
    <location>
        <begin position="44"/>
        <end position="55"/>
    </location>
</feature>
<sequence>MTSVATDSHHFYTSNEISGTRPQRVYIDLTGDEPVEYDPFDEDQYSKSHSRDRCDPVATKRTKQSEHHDEHANNRDICAICQELLTTSGTRTTDGIPLTTFRAKCKHTFHAPCFTQHIVETDVRLTADTILYSTGFTNRRDVVVVRCPLCRAVEVEFLRSETGRQAWDAVAKAVEDEVRNLFEE</sequence>
<keyword evidence="1" id="KW-0862">Zinc</keyword>
<dbReference type="Gene3D" id="3.30.40.10">
    <property type="entry name" value="Zinc/RING finger domain, C3HC4 (zinc finger)"/>
    <property type="match status" value="1"/>
</dbReference>
<dbReference type="SMART" id="SM00184">
    <property type="entry name" value="RING"/>
    <property type="match status" value="1"/>
</dbReference>
<dbReference type="SUPFAM" id="SSF57850">
    <property type="entry name" value="RING/U-box"/>
    <property type="match status" value="1"/>
</dbReference>
<dbReference type="AlphaFoldDB" id="A0A6A6F4D3"/>
<dbReference type="OrthoDB" id="687730at2759"/>
<proteinExistence type="predicted"/>
<accession>A0A6A6F4D3</accession>
<organism evidence="4 5">
    <name type="scientific">Cercospora zeae-maydis SCOH1-5</name>
    <dbReference type="NCBI Taxonomy" id="717836"/>
    <lineage>
        <taxon>Eukaryota</taxon>
        <taxon>Fungi</taxon>
        <taxon>Dikarya</taxon>
        <taxon>Ascomycota</taxon>
        <taxon>Pezizomycotina</taxon>
        <taxon>Dothideomycetes</taxon>
        <taxon>Dothideomycetidae</taxon>
        <taxon>Mycosphaerellales</taxon>
        <taxon>Mycosphaerellaceae</taxon>
        <taxon>Cercospora</taxon>
    </lineage>
</organism>
<evidence type="ECO:0000313" key="4">
    <source>
        <dbReference type="EMBL" id="KAF2208283.1"/>
    </source>
</evidence>
<dbReference type="EMBL" id="ML992695">
    <property type="protein sequence ID" value="KAF2208283.1"/>
    <property type="molecule type" value="Genomic_DNA"/>
</dbReference>
<feature type="region of interest" description="Disordered" evidence="2">
    <location>
        <begin position="37"/>
        <end position="69"/>
    </location>
</feature>
<dbReference type="InterPro" id="IPR013083">
    <property type="entry name" value="Znf_RING/FYVE/PHD"/>
</dbReference>
<dbReference type="Proteomes" id="UP000799539">
    <property type="component" value="Unassembled WGS sequence"/>
</dbReference>
<dbReference type="GO" id="GO:0008270">
    <property type="term" value="F:zinc ion binding"/>
    <property type="evidence" value="ECO:0007669"/>
    <property type="project" value="UniProtKB-KW"/>
</dbReference>
<keyword evidence="1" id="KW-0863">Zinc-finger</keyword>
<feature type="domain" description="RING-type" evidence="3">
    <location>
        <begin position="78"/>
        <end position="151"/>
    </location>
</feature>
<dbReference type="CDD" id="cd16448">
    <property type="entry name" value="RING-H2"/>
    <property type="match status" value="1"/>
</dbReference>
<evidence type="ECO:0000313" key="5">
    <source>
        <dbReference type="Proteomes" id="UP000799539"/>
    </source>
</evidence>
<gene>
    <name evidence="4" type="ORF">CERZMDRAFT_87848</name>
</gene>
<dbReference type="InterPro" id="IPR001841">
    <property type="entry name" value="Znf_RING"/>
</dbReference>
<reference evidence="4" key="1">
    <citation type="journal article" date="2020" name="Stud. Mycol.">
        <title>101 Dothideomycetes genomes: a test case for predicting lifestyles and emergence of pathogens.</title>
        <authorList>
            <person name="Haridas S."/>
            <person name="Albert R."/>
            <person name="Binder M."/>
            <person name="Bloem J."/>
            <person name="Labutti K."/>
            <person name="Salamov A."/>
            <person name="Andreopoulos B."/>
            <person name="Baker S."/>
            <person name="Barry K."/>
            <person name="Bills G."/>
            <person name="Bluhm B."/>
            <person name="Cannon C."/>
            <person name="Castanera R."/>
            <person name="Culley D."/>
            <person name="Daum C."/>
            <person name="Ezra D."/>
            <person name="Gonzalez J."/>
            <person name="Henrissat B."/>
            <person name="Kuo A."/>
            <person name="Liang C."/>
            <person name="Lipzen A."/>
            <person name="Lutzoni F."/>
            <person name="Magnuson J."/>
            <person name="Mondo S."/>
            <person name="Nolan M."/>
            <person name="Ohm R."/>
            <person name="Pangilinan J."/>
            <person name="Park H.-J."/>
            <person name="Ramirez L."/>
            <person name="Alfaro M."/>
            <person name="Sun H."/>
            <person name="Tritt A."/>
            <person name="Yoshinaga Y."/>
            <person name="Zwiers L.-H."/>
            <person name="Turgeon B."/>
            <person name="Goodwin S."/>
            <person name="Spatafora J."/>
            <person name="Crous P."/>
            <person name="Grigoriev I."/>
        </authorList>
    </citation>
    <scope>NUCLEOTIDE SEQUENCE</scope>
    <source>
        <strain evidence="4">SCOH1-5</strain>
    </source>
</reference>
<keyword evidence="1" id="KW-0479">Metal-binding</keyword>
<evidence type="ECO:0000256" key="2">
    <source>
        <dbReference type="SAM" id="MobiDB-lite"/>
    </source>
</evidence>
<dbReference type="PROSITE" id="PS50089">
    <property type="entry name" value="ZF_RING_2"/>
    <property type="match status" value="1"/>
</dbReference>
<keyword evidence="5" id="KW-1185">Reference proteome</keyword>
<name>A0A6A6F4D3_9PEZI</name>
<protein>
    <recommendedName>
        <fullName evidence="3">RING-type domain-containing protein</fullName>
    </recommendedName>
</protein>
<evidence type="ECO:0000256" key="1">
    <source>
        <dbReference type="PROSITE-ProRule" id="PRU00175"/>
    </source>
</evidence>
<evidence type="ECO:0000259" key="3">
    <source>
        <dbReference type="PROSITE" id="PS50089"/>
    </source>
</evidence>